<feature type="transmembrane region" description="Helical" evidence="9">
    <location>
        <begin position="67"/>
        <end position="95"/>
    </location>
</feature>
<keyword evidence="13" id="KW-1185">Reference proteome</keyword>
<dbReference type="InterPro" id="IPR001872">
    <property type="entry name" value="Peptidase_A8"/>
</dbReference>
<dbReference type="Proteomes" id="UP001473063">
    <property type="component" value="Unassembled WGS sequence"/>
</dbReference>
<dbReference type="GO" id="GO:0004190">
    <property type="term" value="F:aspartic-type endopeptidase activity"/>
    <property type="evidence" value="ECO:0007669"/>
    <property type="project" value="UniProtKB-EC"/>
</dbReference>
<comment type="catalytic activity">
    <reaction evidence="9 10">
        <text>Release of signal peptides from bacterial membrane prolipoproteins. Hydrolyzes -Xaa-Yaa-Zaa-|-(S,diacylglyceryl)Cys-, in which Xaa is hydrophobic (preferably Leu), and Yaa (Ala or Ser) and Zaa (Gly or Ala) have small, neutral side chains.</text>
        <dbReference type="EC" id="3.4.23.36"/>
    </reaction>
</comment>
<evidence type="ECO:0000256" key="2">
    <source>
        <dbReference type="ARBA" id="ARBA00022475"/>
    </source>
</evidence>
<dbReference type="Pfam" id="PF01252">
    <property type="entry name" value="Peptidase_A8"/>
    <property type="match status" value="1"/>
</dbReference>
<keyword evidence="8 9" id="KW-0472">Membrane</keyword>
<evidence type="ECO:0000256" key="1">
    <source>
        <dbReference type="ARBA" id="ARBA00006139"/>
    </source>
</evidence>
<evidence type="ECO:0000256" key="9">
    <source>
        <dbReference type="HAMAP-Rule" id="MF_00161"/>
    </source>
</evidence>
<dbReference type="EC" id="3.4.23.36" evidence="9"/>
<evidence type="ECO:0000256" key="8">
    <source>
        <dbReference type="ARBA" id="ARBA00023136"/>
    </source>
</evidence>
<dbReference type="PANTHER" id="PTHR33695:SF1">
    <property type="entry name" value="LIPOPROTEIN SIGNAL PEPTIDASE"/>
    <property type="match status" value="1"/>
</dbReference>
<dbReference type="NCBIfam" id="TIGR00077">
    <property type="entry name" value="lspA"/>
    <property type="match status" value="1"/>
</dbReference>
<dbReference type="PRINTS" id="PR00781">
    <property type="entry name" value="LIPOSIGPTASE"/>
</dbReference>
<keyword evidence="3 9" id="KW-0645">Protease</keyword>
<comment type="similarity">
    <text evidence="1 9 11">Belongs to the peptidase A8 family.</text>
</comment>
<keyword evidence="5 9" id="KW-0064">Aspartyl protease</keyword>
<keyword evidence="6 9" id="KW-0378">Hydrolase</keyword>
<feature type="active site" evidence="9">
    <location>
        <position position="148"/>
    </location>
</feature>
<comment type="subcellular location">
    <subcellularLocation>
        <location evidence="9">Cell membrane</location>
        <topology evidence="9">Multi-pass membrane protein</topology>
    </subcellularLocation>
</comment>
<dbReference type="EMBL" id="JBBMEJ010000017">
    <property type="protein sequence ID" value="MEQ2371852.1"/>
    <property type="molecule type" value="Genomic_DNA"/>
</dbReference>
<evidence type="ECO:0000256" key="10">
    <source>
        <dbReference type="RuleBase" id="RU000594"/>
    </source>
</evidence>
<evidence type="ECO:0000256" key="4">
    <source>
        <dbReference type="ARBA" id="ARBA00022692"/>
    </source>
</evidence>
<reference evidence="12 13" key="1">
    <citation type="submission" date="2024-03" db="EMBL/GenBank/DDBJ databases">
        <title>Human intestinal bacterial collection.</title>
        <authorList>
            <person name="Pauvert C."/>
            <person name="Hitch T.C.A."/>
            <person name="Clavel T."/>
        </authorList>
    </citation>
    <scope>NUCLEOTIDE SEQUENCE [LARGE SCALE GENOMIC DNA]</scope>
    <source>
        <strain evidence="12 13">CLA-JM-H16</strain>
    </source>
</reference>
<feature type="transmembrane region" description="Helical" evidence="9">
    <location>
        <begin position="134"/>
        <end position="163"/>
    </location>
</feature>
<comment type="pathway">
    <text evidence="9">Protein modification; lipoprotein biosynthesis (signal peptide cleavage).</text>
</comment>
<keyword evidence="7 9" id="KW-1133">Transmembrane helix</keyword>
<evidence type="ECO:0000256" key="3">
    <source>
        <dbReference type="ARBA" id="ARBA00022670"/>
    </source>
</evidence>
<evidence type="ECO:0000256" key="7">
    <source>
        <dbReference type="ARBA" id="ARBA00022989"/>
    </source>
</evidence>
<evidence type="ECO:0000256" key="11">
    <source>
        <dbReference type="RuleBase" id="RU004181"/>
    </source>
</evidence>
<proteinExistence type="inferred from homology"/>
<sequence length="178" mass="20312">MINRTNTHQKISAVSCLIFDILLMLVLVAADQIAKRLAYVYLKKQPSISLIPGVLELHYLYPENRGIAFGMFQGGVLFFAIISILFLGVIVYAWIHIPKERFYLPLLMIAAVLSSGALGNFIDRFFRGYVIDFIYFSLINFPVFNLADIYVVVSGILLILFVCTKYRDDDFSFLGRKH</sequence>
<dbReference type="PANTHER" id="PTHR33695">
    <property type="entry name" value="LIPOPROTEIN SIGNAL PEPTIDASE"/>
    <property type="match status" value="1"/>
</dbReference>
<organism evidence="12 13">
    <name type="scientific">Blautia aquisgranensis</name>
    <dbReference type="NCBI Taxonomy" id="3133153"/>
    <lineage>
        <taxon>Bacteria</taxon>
        <taxon>Bacillati</taxon>
        <taxon>Bacillota</taxon>
        <taxon>Clostridia</taxon>
        <taxon>Lachnospirales</taxon>
        <taxon>Lachnospiraceae</taxon>
        <taxon>Blautia</taxon>
    </lineage>
</organism>
<name>A0ABV1BGV9_9FIRM</name>
<feature type="transmembrane region" description="Helical" evidence="9">
    <location>
        <begin position="12"/>
        <end position="30"/>
    </location>
</feature>
<keyword evidence="4 9" id="KW-0812">Transmembrane</keyword>
<dbReference type="HAMAP" id="MF_00161">
    <property type="entry name" value="LspA"/>
    <property type="match status" value="1"/>
</dbReference>
<accession>A0ABV1BGV9</accession>
<evidence type="ECO:0000256" key="5">
    <source>
        <dbReference type="ARBA" id="ARBA00022750"/>
    </source>
</evidence>
<dbReference type="PROSITE" id="PS00855">
    <property type="entry name" value="SPASE_II"/>
    <property type="match status" value="1"/>
</dbReference>
<evidence type="ECO:0000313" key="12">
    <source>
        <dbReference type="EMBL" id="MEQ2371852.1"/>
    </source>
</evidence>
<comment type="caution">
    <text evidence="12">The sequence shown here is derived from an EMBL/GenBank/DDBJ whole genome shotgun (WGS) entry which is preliminary data.</text>
</comment>
<evidence type="ECO:0000313" key="13">
    <source>
        <dbReference type="Proteomes" id="UP001473063"/>
    </source>
</evidence>
<keyword evidence="2 9" id="KW-1003">Cell membrane</keyword>
<evidence type="ECO:0000256" key="6">
    <source>
        <dbReference type="ARBA" id="ARBA00022801"/>
    </source>
</evidence>
<comment type="function">
    <text evidence="9 10">This protein specifically catalyzes the removal of signal peptides from prolipoproteins.</text>
</comment>
<gene>
    <name evidence="9 12" type="primary">lspA</name>
    <name evidence="12" type="ORF">WMO28_13130</name>
</gene>
<protein>
    <recommendedName>
        <fullName evidence="9">Lipoprotein signal peptidase</fullName>
        <ecNumber evidence="9">3.4.23.36</ecNumber>
    </recommendedName>
    <alternativeName>
        <fullName evidence="9">Prolipoprotein signal peptidase</fullName>
    </alternativeName>
    <alternativeName>
        <fullName evidence="9">Signal peptidase II</fullName>
        <shortName evidence="9">SPase II</shortName>
    </alternativeName>
</protein>
<dbReference type="RefSeq" id="WP_349057247.1">
    <property type="nucleotide sequence ID" value="NZ_JBBMEJ010000017.1"/>
</dbReference>
<feature type="transmembrane region" description="Helical" evidence="9">
    <location>
        <begin position="102"/>
        <end position="122"/>
    </location>
</feature>
<feature type="active site" evidence="9">
    <location>
        <position position="132"/>
    </location>
</feature>